<feature type="compositionally biased region" description="Low complexity" evidence="2">
    <location>
        <begin position="7"/>
        <end position="21"/>
    </location>
</feature>
<dbReference type="AlphaFoldDB" id="A0AAV0WJ44"/>
<feature type="region of interest" description="Disordered" evidence="2">
    <location>
        <begin position="453"/>
        <end position="480"/>
    </location>
</feature>
<keyword evidence="4" id="KW-1185">Reference proteome</keyword>
<feature type="coiled-coil region" evidence="1">
    <location>
        <begin position="510"/>
        <end position="576"/>
    </location>
</feature>
<evidence type="ECO:0000313" key="3">
    <source>
        <dbReference type="EMBL" id="CAI6355825.1"/>
    </source>
</evidence>
<feature type="region of interest" description="Disordered" evidence="2">
    <location>
        <begin position="598"/>
        <end position="631"/>
    </location>
</feature>
<gene>
    <name evidence="3" type="ORF">MEUPH1_LOCUS11636</name>
</gene>
<protein>
    <submittedName>
        <fullName evidence="3">Uncharacterized protein</fullName>
    </submittedName>
</protein>
<dbReference type="Proteomes" id="UP001160148">
    <property type="component" value="Unassembled WGS sequence"/>
</dbReference>
<accession>A0AAV0WJ44</accession>
<proteinExistence type="predicted"/>
<reference evidence="3 4" key="1">
    <citation type="submission" date="2023-01" db="EMBL/GenBank/DDBJ databases">
        <authorList>
            <person name="Whitehead M."/>
        </authorList>
    </citation>
    <scope>NUCLEOTIDE SEQUENCE [LARGE SCALE GENOMIC DNA]</scope>
</reference>
<dbReference type="EMBL" id="CARXXK010000002">
    <property type="protein sequence ID" value="CAI6355825.1"/>
    <property type="molecule type" value="Genomic_DNA"/>
</dbReference>
<feature type="region of interest" description="Disordered" evidence="2">
    <location>
        <begin position="1"/>
        <end position="32"/>
    </location>
</feature>
<organism evidence="3 4">
    <name type="scientific">Macrosiphum euphorbiae</name>
    <name type="common">potato aphid</name>
    <dbReference type="NCBI Taxonomy" id="13131"/>
    <lineage>
        <taxon>Eukaryota</taxon>
        <taxon>Metazoa</taxon>
        <taxon>Ecdysozoa</taxon>
        <taxon>Arthropoda</taxon>
        <taxon>Hexapoda</taxon>
        <taxon>Insecta</taxon>
        <taxon>Pterygota</taxon>
        <taxon>Neoptera</taxon>
        <taxon>Paraneoptera</taxon>
        <taxon>Hemiptera</taxon>
        <taxon>Sternorrhyncha</taxon>
        <taxon>Aphidomorpha</taxon>
        <taxon>Aphidoidea</taxon>
        <taxon>Aphididae</taxon>
        <taxon>Macrosiphini</taxon>
        <taxon>Macrosiphum</taxon>
    </lineage>
</organism>
<feature type="region of interest" description="Disordered" evidence="2">
    <location>
        <begin position="643"/>
        <end position="675"/>
    </location>
</feature>
<keyword evidence="1" id="KW-0175">Coiled coil</keyword>
<evidence type="ECO:0000256" key="2">
    <source>
        <dbReference type="SAM" id="MobiDB-lite"/>
    </source>
</evidence>
<evidence type="ECO:0000313" key="4">
    <source>
        <dbReference type="Proteomes" id="UP001160148"/>
    </source>
</evidence>
<sequence length="880" mass="97556">MSHKYNKNNNSSGNSRSQISKSHNRPQRPVENLDKYNTLLEKVEEVLNIDRIVAKVNSTTILDTFPIESFGKYSFDDLEKPDIVEKLSSIIVEATREKVSGYTEGIKIKRRKDSVSSTGTGGLYLPEQKVIPKTMSLVTQSKMAVDESNDDKNLTLDGINEEIDQVNQSIKEKEKDEMDNRDEGFQKGDGYDMSNSNKGHDSLHALILKRVQELHPTLLDLGSQAFATGITSENKVAWDKFNEISHGIFDRSSNFFNYYIIYVLGYALPEKYKSRIEKSYAATLNIPSDGTIQALIDDDSLLKNQDIKVASEDTRVNGQSDLNTKEIEDVSEIVPQTSEMGSSASQSTFGASVSVQPTDDELKKLLKGEFLSTSPLDEHLVERSVDIPAETDETEFTAKGGKIEKQEDIVQEQEQSAGLKILCHSPQLSSIINQENTSADATNGLDELNNQSSLLNITSGNNGEIQQSQPVGNGVSDNEQGDDLIDKLLTDVEDIKKGRENTTKWVSAMSDTVKKELQKLRNDNEALKDRFRFLEEIVGTETQRHTEEAQRNRATLNEMSDAIKDLTSQMAHLRVTLPNSQTTNIVVDSLVYTNSNRTVPKPPISADIPQTVPPQSITTPASQPPSAGASDNMAALRKKLIERNRQRSLQSGSSYIKPPTSLERPDERPMSSGSQKAEIMMSSAQVAEALRQQRVYKVNTLMARKDTKSVSIQLDYAAPSTSGTIVEQEGEVNTNARDKNLMSVSSMGSNLVDISKRMLLKKSELAALSQIAKKWNLTVCDDMYKHLSTSSTMIQVTDEMKKARDALSQIADDATKVSQTASAIGLFEKHMDSIGLSNNSRDELFSMLRGHASDLSVLAKFLGFYEVFIKTLIKSEADRA</sequence>
<comment type="caution">
    <text evidence="3">The sequence shown here is derived from an EMBL/GenBank/DDBJ whole genome shotgun (WGS) entry which is preliminary data.</text>
</comment>
<name>A0AAV0WJ44_9HEMI</name>
<evidence type="ECO:0000256" key="1">
    <source>
        <dbReference type="SAM" id="Coils"/>
    </source>
</evidence>
<feature type="compositionally biased region" description="Polar residues" evidence="2">
    <location>
        <begin position="613"/>
        <end position="625"/>
    </location>
</feature>
<feature type="compositionally biased region" description="Polar residues" evidence="2">
    <location>
        <begin position="453"/>
        <end position="478"/>
    </location>
</feature>